<feature type="compositionally biased region" description="Low complexity" evidence="1">
    <location>
        <begin position="269"/>
        <end position="291"/>
    </location>
</feature>
<dbReference type="AlphaFoldDB" id="M1DWS1"/>
<reference evidence="3" key="1">
    <citation type="journal article" date="2011" name="Nature">
        <title>Genome sequence and analysis of the tuber crop potato.</title>
        <authorList>
            <consortium name="The Potato Genome Sequencing Consortium"/>
        </authorList>
    </citation>
    <scope>NUCLEOTIDE SEQUENCE [LARGE SCALE GENOMIC DNA]</scope>
    <source>
        <strain evidence="3">cv. DM1-3 516 R44</strain>
    </source>
</reference>
<feature type="compositionally biased region" description="Polar residues" evidence="1">
    <location>
        <begin position="67"/>
        <end position="77"/>
    </location>
</feature>
<feature type="compositionally biased region" description="Low complexity" evidence="1">
    <location>
        <begin position="55"/>
        <end position="66"/>
    </location>
</feature>
<feature type="region of interest" description="Disordered" evidence="1">
    <location>
        <begin position="258"/>
        <end position="291"/>
    </location>
</feature>
<feature type="region of interest" description="Disordered" evidence="1">
    <location>
        <begin position="29"/>
        <end position="96"/>
    </location>
</feature>
<proteinExistence type="predicted"/>
<dbReference type="Gramene" id="PGSC0003DMT400095648">
    <property type="protein sequence ID" value="PGSC0003DMT400095648"/>
    <property type="gene ID" value="PGSC0003DMG400045219"/>
</dbReference>
<dbReference type="Proteomes" id="UP000011115">
    <property type="component" value="Unassembled WGS sequence"/>
</dbReference>
<dbReference type="PaxDb" id="4113-PGSC0003DMT400095648"/>
<evidence type="ECO:0000313" key="3">
    <source>
        <dbReference type="Proteomes" id="UP000011115"/>
    </source>
</evidence>
<keyword evidence="3" id="KW-1185">Reference proteome</keyword>
<evidence type="ECO:0000313" key="2">
    <source>
        <dbReference type="EnsemblPlants" id="PGSC0003DMT400095648"/>
    </source>
</evidence>
<evidence type="ECO:0000256" key="1">
    <source>
        <dbReference type="SAM" id="MobiDB-lite"/>
    </source>
</evidence>
<sequence length="331" mass="36218">MAPKQAPTYATKGKLKSVAPSFWLIDEDTDAETDPAYVPPPTRTSPTAPHETKPSSKSASSFGSTSNGRTASFSEANNAGDIPVSPNTDPALVPREPNRWCVSGQYQIYRDSRMLNEKERMSRLVTDKRRVFTGSLHIVPAIHTLFQRHRCEWMARSPGSFSEEIIREFYASYTTTLKGSIDKRAKPAAQPPLTATLLCNDVRVPFWHCDSLLKATKTLDISLILDEANVAAPCREPQVEVPPLGADLVEDVELMQGEEPTPQATTEDAPASPSLAASQAPSSSTTTPSSGSIVVPLARVQKLEAQMATLMEHVRPGMQRMIAEFEARIEQ</sequence>
<dbReference type="HOGENOM" id="CLU_028647_1_0_1"/>
<dbReference type="InParanoid" id="M1DWS1"/>
<accession>M1DWS1</accession>
<protein>
    <submittedName>
        <fullName evidence="2">Integrase core domain containing protein</fullName>
    </submittedName>
</protein>
<organism evidence="2 3">
    <name type="scientific">Solanum tuberosum</name>
    <name type="common">Potato</name>
    <dbReference type="NCBI Taxonomy" id="4113"/>
    <lineage>
        <taxon>Eukaryota</taxon>
        <taxon>Viridiplantae</taxon>
        <taxon>Streptophyta</taxon>
        <taxon>Embryophyta</taxon>
        <taxon>Tracheophyta</taxon>
        <taxon>Spermatophyta</taxon>
        <taxon>Magnoliopsida</taxon>
        <taxon>eudicotyledons</taxon>
        <taxon>Gunneridae</taxon>
        <taxon>Pentapetalae</taxon>
        <taxon>asterids</taxon>
        <taxon>lamiids</taxon>
        <taxon>Solanales</taxon>
        <taxon>Solanaceae</taxon>
        <taxon>Solanoideae</taxon>
        <taxon>Solaneae</taxon>
        <taxon>Solanum</taxon>
    </lineage>
</organism>
<reference evidence="2" key="2">
    <citation type="submission" date="2015-06" db="UniProtKB">
        <authorList>
            <consortium name="EnsemblPlants"/>
        </authorList>
    </citation>
    <scope>IDENTIFICATION</scope>
    <source>
        <strain evidence="2">DM1-3 516 R44</strain>
    </source>
</reference>
<dbReference type="EnsemblPlants" id="PGSC0003DMT400095648">
    <property type="protein sequence ID" value="PGSC0003DMT400095648"/>
    <property type="gene ID" value="PGSC0003DMG400045219"/>
</dbReference>
<name>M1DWS1_SOLTU</name>